<name>A0A2B7XWL0_POLH7</name>
<dbReference type="Gene3D" id="4.10.1000.40">
    <property type="match status" value="1"/>
</dbReference>
<dbReference type="Pfam" id="PF22683">
    <property type="entry name" value="Nab2-like_zf-CCCH"/>
    <property type="match status" value="1"/>
</dbReference>
<feature type="compositionally biased region" description="Polar residues" evidence="8">
    <location>
        <begin position="276"/>
        <end position="285"/>
    </location>
</feature>
<reference evidence="10 11" key="1">
    <citation type="submission" date="2017-10" db="EMBL/GenBank/DDBJ databases">
        <title>Comparative genomics in systemic dimorphic fungi from Ajellomycetaceae.</title>
        <authorList>
            <person name="Munoz J.F."/>
            <person name="Mcewen J.G."/>
            <person name="Clay O.K."/>
            <person name="Cuomo C.A."/>
        </authorList>
    </citation>
    <scope>NUCLEOTIDE SEQUENCE [LARGE SCALE GENOMIC DNA]</scope>
    <source>
        <strain evidence="10 11">UAMH7299</strain>
    </source>
</reference>
<evidence type="ECO:0000256" key="4">
    <source>
        <dbReference type="ARBA" id="ARBA00022737"/>
    </source>
</evidence>
<dbReference type="FunFam" id="4.10.1000.40:FF:000002">
    <property type="entry name" value="Nuclear polyadenylated RNA-binding protein Nab2"/>
    <property type="match status" value="1"/>
</dbReference>
<proteinExistence type="inferred from homology"/>
<evidence type="ECO:0000313" key="11">
    <source>
        <dbReference type="Proteomes" id="UP000224634"/>
    </source>
</evidence>
<evidence type="ECO:0000256" key="3">
    <source>
        <dbReference type="ARBA" id="ARBA00022723"/>
    </source>
</evidence>
<dbReference type="Gene3D" id="4.10.1000.30">
    <property type="match status" value="1"/>
</dbReference>
<feature type="compositionally biased region" description="Basic and acidic residues" evidence="8">
    <location>
        <begin position="186"/>
        <end position="197"/>
    </location>
</feature>
<feature type="domain" description="Nab2-like CCCH zinc finger" evidence="9">
    <location>
        <begin position="457"/>
        <end position="476"/>
    </location>
</feature>
<feature type="region of interest" description="Disordered" evidence="8">
    <location>
        <begin position="269"/>
        <end position="353"/>
    </location>
</feature>
<dbReference type="GO" id="GO:0043488">
    <property type="term" value="P:regulation of mRNA stability"/>
    <property type="evidence" value="ECO:0007669"/>
    <property type="project" value="InterPro"/>
</dbReference>
<dbReference type="FunFam" id="4.10.1000.30:FF:000002">
    <property type="entry name" value="Nuclear polyadenylated RNA-binding protein Nab2"/>
    <property type="match status" value="1"/>
</dbReference>
<evidence type="ECO:0000256" key="5">
    <source>
        <dbReference type="ARBA" id="ARBA00022771"/>
    </source>
</evidence>
<feature type="compositionally biased region" description="Polar residues" evidence="8">
    <location>
        <begin position="94"/>
        <end position="103"/>
    </location>
</feature>
<gene>
    <name evidence="10" type="ORF">AJ80_06496</name>
</gene>
<dbReference type="InterPro" id="IPR040366">
    <property type="entry name" value="Nab2/ZC3H14"/>
</dbReference>
<dbReference type="EMBL" id="PDNA01000109">
    <property type="protein sequence ID" value="PGH13012.1"/>
    <property type="molecule type" value="Genomic_DNA"/>
</dbReference>
<comment type="subcellular location">
    <subcellularLocation>
        <location evidence="1">Nucleus</location>
    </subcellularLocation>
</comment>
<dbReference type="GO" id="GO:0008143">
    <property type="term" value="F:poly(A) binding"/>
    <property type="evidence" value="ECO:0007669"/>
    <property type="project" value="InterPro"/>
</dbReference>
<evidence type="ECO:0000256" key="2">
    <source>
        <dbReference type="ARBA" id="ARBA00008423"/>
    </source>
</evidence>
<evidence type="ECO:0000256" key="8">
    <source>
        <dbReference type="SAM" id="MobiDB-lite"/>
    </source>
</evidence>
<keyword evidence="3" id="KW-0479">Metal-binding</keyword>
<dbReference type="PANTHER" id="PTHR14738">
    <property type="entry name" value="ZINC FINGER CCCH DOMAIN-CONTAINING PROTEIN 14"/>
    <property type="match status" value="1"/>
</dbReference>
<feature type="compositionally biased region" description="Low complexity" evidence="8">
    <location>
        <begin position="300"/>
        <end position="314"/>
    </location>
</feature>
<evidence type="ECO:0000256" key="6">
    <source>
        <dbReference type="ARBA" id="ARBA00022833"/>
    </source>
</evidence>
<keyword evidence="7" id="KW-0539">Nucleus</keyword>
<dbReference type="InterPro" id="IPR055046">
    <property type="entry name" value="Nab2-like_Znf-CCCH"/>
</dbReference>
<dbReference type="InterPro" id="IPR043094">
    <property type="entry name" value="Nab2/ZC3H14_N_sf"/>
</dbReference>
<feature type="region of interest" description="Disordered" evidence="8">
    <location>
        <begin position="186"/>
        <end position="210"/>
    </location>
</feature>
<protein>
    <recommendedName>
        <fullName evidence="9">Nab2-like CCCH zinc finger domain-containing protein</fullName>
    </recommendedName>
</protein>
<dbReference type="OrthoDB" id="438553at2759"/>
<feature type="region of interest" description="Disordered" evidence="8">
    <location>
        <begin position="506"/>
        <end position="527"/>
    </location>
</feature>
<dbReference type="STRING" id="1447883.A0A2B7XWL0"/>
<dbReference type="GO" id="GO:0008270">
    <property type="term" value="F:zinc ion binding"/>
    <property type="evidence" value="ECO:0007669"/>
    <property type="project" value="UniProtKB-KW"/>
</dbReference>
<dbReference type="Proteomes" id="UP000224634">
    <property type="component" value="Unassembled WGS sequence"/>
</dbReference>
<comment type="caution">
    <text evidence="10">The sequence shown here is derived from an EMBL/GenBank/DDBJ whole genome shotgun (WGS) entry which is preliminary data.</text>
</comment>
<sequence length="527" mass="57421">MGVSVQLNTPLAEALNEVVQPKLVEVGWSTGGGDDSALAEYVILMLVNGKTQEQIAAELSNDLLGLGPDDTDAIDFSKWLFEQVETLNNRINGAQSEPTQQETPHAIPSFSDTQDDAIPAGNQESGHDAEMGDATTPAQDFGTPTGPRSARSPRQNGRGRLMGQLSKAMDRTNDSVLHRVRNQRGSERIGTHREPPKGPRNFQFRNGRMGPGRPTGMGMGMGMGMGGPPNQNIQPGPGMMPLTPQQQMQMMAMFEEQARMMSQLMPGMVPPAINPAFQNGPPQHQHQGRSLFDRAEHRGQNFNQRGNQNGTFGRHGQQDADMGNSGASEEKPSMDVDGGDQTQSSEPPGPDSVCRFNLRCTRKDCPYAHQSPAAPEGTPVDVTDHCPFGAACKNRKCAARHPSPSQKAAHQSEEICRFFPHCANPRCTFQHPSMPMCRNGADCTVSGCKFTHLQVPCKFNPCLNRTCPYKHVEGQKGVFADKVWTAGEEGTHVSERKFVDENAEEELIKPGATQDSNQDAQKDEIIT</sequence>
<keyword evidence="4" id="KW-0677">Repeat</keyword>
<keyword evidence="11" id="KW-1185">Reference proteome</keyword>
<evidence type="ECO:0000313" key="10">
    <source>
        <dbReference type="EMBL" id="PGH13012.1"/>
    </source>
</evidence>
<feature type="region of interest" description="Disordered" evidence="8">
    <location>
        <begin position="94"/>
        <end position="159"/>
    </location>
</feature>
<dbReference type="AlphaFoldDB" id="A0A2B7XWL0"/>
<dbReference type="FunFam" id="1.10.340.40:FF:000001">
    <property type="entry name" value="Nuclear polyadenylated RNA-binding protein nab2"/>
    <property type="match status" value="1"/>
</dbReference>
<dbReference type="GO" id="GO:0005737">
    <property type="term" value="C:cytoplasm"/>
    <property type="evidence" value="ECO:0007669"/>
    <property type="project" value="TreeGrafter"/>
</dbReference>
<comment type="similarity">
    <text evidence="2">Belongs to the ZC3H14 family.</text>
</comment>
<accession>A0A2B7XWL0</accession>
<dbReference type="Pfam" id="PF14608">
    <property type="entry name" value="zf-CCCH_2"/>
    <property type="match status" value="3"/>
</dbReference>
<keyword evidence="5" id="KW-0863">Zinc-finger</keyword>
<dbReference type="GO" id="GO:0005634">
    <property type="term" value="C:nucleus"/>
    <property type="evidence" value="ECO:0007669"/>
    <property type="project" value="UniProtKB-SubCell"/>
</dbReference>
<dbReference type="PANTHER" id="PTHR14738:SF29">
    <property type="entry name" value="ZINC FINGER CCCH DOMAIN-CONTAINING PROTEIN 14"/>
    <property type="match status" value="1"/>
</dbReference>
<organism evidence="10 11">
    <name type="scientific">Polytolypa hystricis (strain UAMH7299)</name>
    <dbReference type="NCBI Taxonomy" id="1447883"/>
    <lineage>
        <taxon>Eukaryota</taxon>
        <taxon>Fungi</taxon>
        <taxon>Dikarya</taxon>
        <taxon>Ascomycota</taxon>
        <taxon>Pezizomycotina</taxon>
        <taxon>Eurotiomycetes</taxon>
        <taxon>Eurotiomycetidae</taxon>
        <taxon>Onygenales</taxon>
        <taxon>Onygenales incertae sedis</taxon>
        <taxon>Polytolypa</taxon>
    </lineage>
</organism>
<evidence type="ECO:0000259" key="9">
    <source>
        <dbReference type="Pfam" id="PF22683"/>
    </source>
</evidence>
<evidence type="ECO:0000256" key="1">
    <source>
        <dbReference type="ARBA" id="ARBA00004123"/>
    </source>
</evidence>
<keyword evidence="6" id="KW-0862">Zinc</keyword>
<dbReference type="Gene3D" id="1.10.340.40">
    <property type="entry name" value="Nuclear abundant poly(A) RNA-bind protein 2, N-terminal domain"/>
    <property type="match status" value="1"/>
</dbReference>
<evidence type="ECO:0000256" key="7">
    <source>
        <dbReference type="ARBA" id="ARBA00023242"/>
    </source>
</evidence>